<protein>
    <submittedName>
        <fullName evidence="2">Aminoacyl-histidine dipeptidase</fullName>
    </submittedName>
</protein>
<dbReference type="RefSeq" id="WP_004319416.1">
    <property type="nucleotide sequence ID" value="NZ_CP012543.1"/>
</dbReference>
<dbReference type="PANTHER" id="PTHR43501:SF1">
    <property type="entry name" value="CYTOSOL NON-SPECIFIC DIPEPTIDASE"/>
    <property type="match status" value="1"/>
</dbReference>
<accession>A0A6G5QLY3</accession>
<dbReference type="Gene3D" id="3.40.630.10">
    <property type="entry name" value="Zn peptidases"/>
    <property type="match status" value="2"/>
</dbReference>
<dbReference type="InterPro" id="IPR001160">
    <property type="entry name" value="Peptidase_M20C"/>
</dbReference>
<dbReference type="AlphaFoldDB" id="A0A6G5QLY3"/>
<name>A0A6G5QLY3_CAMRE</name>
<dbReference type="KEGG" id="crx:CRECT_0933"/>
<evidence type="ECO:0000256" key="1">
    <source>
        <dbReference type="ARBA" id="ARBA00022801"/>
    </source>
</evidence>
<proteinExistence type="predicted"/>
<dbReference type="PANTHER" id="PTHR43501">
    <property type="entry name" value="CYTOSOL NON-SPECIFIC DIPEPTIDASE"/>
    <property type="match status" value="1"/>
</dbReference>
<dbReference type="SUPFAM" id="SSF53187">
    <property type="entry name" value="Zn-dependent exopeptidases"/>
    <property type="match status" value="1"/>
</dbReference>
<dbReference type="Proteomes" id="UP000502377">
    <property type="component" value="Chromosome"/>
</dbReference>
<sequence>MQKNEVMNDFKKLCEIPHCSCETEQMREFLADFARSQGFSVNVDQAGNIHAVKGEPKICLQSHYDMVCVGAAPNLQLIEENGILRAKNSTLGADDGIGVAMMMGAMREFANLECLFTNDEEVGLVGANAFKGKILSPNLLNLDSEEDDRVTLGCAGGINVSAKIGAQSVKKSGKIYEIGVTGLSGGHSGNEIHKNIPNATKLLAKFLAEEGCELISLDFGERSNSIPANAVCKALCAHEPKQRGLAWVKSLGEGEADVLVNSGKILALINSFAQGVRSYDTELGMVNESINLSTVKQKEGVIEFDFFARAMKREGLENLGFETATLASVLGFEVRVADRSANWAPCISDFAHLVLEELQKQKPQAKFAAVHAGLECGVLVAKQPELQACSIGPNIHSPHSVNEHCEIASVEMMVDVVRNIVARLQ</sequence>
<dbReference type="EMBL" id="CP012543">
    <property type="protein sequence ID" value="QCD46604.1"/>
    <property type="molecule type" value="Genomic_DNA"/>
</dbReference>
<dbReference type="GO" id="GO:0005829">
    <property type="term" value="C:cytosol"/>
    <property type="evidence" value="ECO:0007669"/>
    <property type="project" value="TreeGrafter"/>
</dbReference>
<organism evidence="2 3">
    <name type="scientific">Campylobacter rectus</name>
    <name type="common">Wolinella recta</name>
    <dbReference type="NCBI Taxonomy" id="203"/>
    <lineage>
        <taxon>Bacteria</taxon>
        <taxon>Pseudomonadati</taxon>
        <taxon>Campylobacterota</taxon>
        <taxon>Epsilonproteobacteria</taxon>
        <taxon>Campylobacterales</taxon>
        <taxon>Campylobacteraceae</taxon>
        <taxon>Campylobacter</taxon>
    </lineage>
</organism>
<dbReference type="PRINTS" id="PR00934">
    <property type="entry name" value="XHISDIPTASE"/>
</dbReference>
<keyword evidence="1" id="KW-0378">Hydrolase</keyword>
<evidence type="ECO:0000313" key="2">
    <source>
        <dbReference type="EMBL" id="QCD46604.1"/>
    </source>
</evidence>
<evidence type="ECO:0000313" key="3">
    <source>
        <dbReference type="Proteomes" id="UP000502377"/>
    </source>
</evidence>
<gene>
    <name evidence="2" type="ORF">CRECT_0933</name>
</gene>
<dbReference type="Pfam" id="PF01546">
    <property type="entry name" value="Peptidase_M20"/>
    <property type="match status" value="1"/>
</dbReference>
<dbReference type="GO" id="GO:0006508">
    <property type="term" value="P:proteolysis"/>
    <property type="evidence" value="ECO:0007669"/>
    <property type="project" value="InterPro"/>
</dbReference>
<dbReference type="InterPro" id="IPR002933">
    <property type="entry name" value="Peptidase_M20"/>
</dbReference>
<reference evidence="2 3" key="1">
    <citation type="submission" date="2016-07" db="EMBL/GenBank/DDBJ databases">
        <title>Comparative genomics of the Campylobacter concisus group.</title>
        <authorList>
            <person name="Miller W.G."/>
            <person name="Yee E."/>
            <person name="Chapman M.H."/>
            <person name="Huynh S."/>
            <person name="Bono J.L."/>
            <person name="On S.L.W."/>
            <person name="StLeger J."/>
            <person name="Foster G."/>
            <person name="Parker C.T."/>
        </authorList>
    </citation>
    <scope>NUCLEOTIDE SEQUENCE [LARGE SCALE GENOMIC DNA]</scope>
    <source>
        <strain evidence="2 3">ATCC 33238</strain>
    </source>
</reference>
<dbReference type="GO" id="GO:0070573">
    <property type="term" value="F:metallodipeptidase activity"/>
    <property type="evidence" value="ECO:0007669"/>
    <property type="project" value="TreeGrafter"/>
</dbReference>